<dbReference type="InterPro" id="IPR027443">
    <property type="entry name" value="IPNS-like_sf"/>
</dbReference>
<evidence type="ECO:0000313" key="4">
    <source>
        <dbReference type="Proteomes" id="UP001189429"/>
    </source>
</evidence>
<dbReference type="SUPFAM" id="SSF51197">
    <property type="entry name" value="Clavaminate synthase-like"/>
    <property type="match status" value="1"/>
</dbReference>
<dbReference type="InterPro" id="IPR050231">
    <property type="entry name" value="Iron_ascorbate_oxido_reductase"/>
</dbReference>
<dbReference type="EMBL" id="CAUYUJ010018850">
    <property type="protein sequence ID" value="CAK0886790.1"/>
    <property type="molecule type" value="Genomic_DNA"/>
</dbReference>
<comment type="similarity">
    <text evidence="1">Belongs to the iron/ascorbate-dependent oxidoreductase family.</text>
</comment>
<keyword evidence="1" id="KW-0560">Oxidoreductase</keyword>
<dbReference type="Pfam" id="PF03171">
    <property type="entry name" value="2OG-FeII_Oxy"/>
    <property type="match status" value="1"/>
</dbReference>
<dbReference type="Gene3D" id="2.60.120.330">
    <property type="entry name" value="B-lactam Antibiotic, Isopenicillin N Synthase, Chain"/>
    <property type="match status" value="2"/>
</dbReference>
<dbReference type="PROSITE" id="PS51471">
    <property type="entry name" value="FE2OG_OXY"/>
    <property type="match status" value="1"/>
</dbReference>
<dbReference type="PANTHER" id="PTHR47990">
    <property type="entry name" value="2-OXOGLUTARATE (2OG) AND FE(II)-DEPENDENT OXYGENASE SUPERFAMILY PROTEIN-RELATED"/>
    <property type="match status" value="1"/>
</dbReference>
<dbReference type="Pfam" id="PF14226">
    <property type="entry name" value="DIOX_N"/>
    <property type="match status" value="1"/>
</dbReference>
<evidence type="ECO:0000259" key="2">
    <source>
        <dbReference type="PROSITE" id="PS51471"/>
    </source>
</evidence>
<keyword evidence="4" id="KW-1185">Reference proteome</keyword>
<feature type="domain" description="Fe2OG dioxygenase" evidence="2">
    <location>
        <begin position="157"/>
        <end position="259"/>
    </location>
</feature>
<protein>
    <recommendedName>
        <fullName evidence="2">Fe2OG dioxygenase domain-containing protein</fullName>
    </recommendedName>
</protein>
<reference evidence="3" key="1">
    <citation type="submission" date="2023-10" db="EMBL/GenBank/DDBJ databases">
        <authorList>
            <person name="Chen Y."/>
            <person name="Shah S."/>
            <person name="Dougan E. K."/>
            <person name="Thang M."/>
            <person name="Chan C."/>
        </authorList>
    </citation>
    <scope>NUCLEOTIDE SEQUENCE [LARGE SCALE GENOMIC DNA]</scope>
</reference>
<gene>
    <name evidence="3" type="ORF">PCOR1329_LOCUS68047</name>
</gene>
<dbReference type="InterPro" id="IPR044861">
    <property type="entry name" value="IPNS-like_FE2OG_OXY"/>
</dbReference>
<organism evidence="3 4">
    <name type="scientific">Prorocentrum cordatum</name>
    <dbReference type="NCBI Taxonomy" id="2364126"/>
    <lineage>
        <taxon>Eukaryota</taxon>
        <taxon>Sar</taxon>
        <taxon>Alveolata</taxon>
        <taxon>Dinophyceae</taxon>
        <taxon>Prorocentrales</taxon>
        <taxon>Prorocentraceae</taxon>
        <taxon>Prorocentrum</taxon>
    </lineage>
</organism>
<sequence length="308" mass="33490">MATATRGCVWAEHPPVDEGHRRMVQQVNAAVAEADAGPAAGVLPPARVPRVDISCFVHPERASSADRDAVVDQVLAASQHAGFVNIVGHGVPQSVVDGVLAASAAFFQSPMEEKQRCIAKSGPGVLRGYVPYRNESINAVLGRVGPADLRESYSFGPPDHMGGSAYGTNTYPDFIADFSHHVDYYYAEMRRVEIVMLESGDDNGYQWQSVPVVPGAFTVNIGDMLARWSNDCFASSLHRVNANVNCDAPRHSILYFSTSVLPLYPNSDPKVECICRHGEQPKYEPLSVGEYLHHILSRLQAPACRVDS</sequence>
<dbReference type="InterPro" id="IPR005123">
    <property type="entry name" value="Oxoglu/Fe-dep_dioxygenase_dom"/>
</dbReference>
<accession>A0ABN9WNY7</accession>
<keyword evidence="1" id="KW-0479">Metal-binding</keyword>
<proteinExistence type="inferred from homology"/>
<dbReference type="InterPro" id="IPR026992">
    <property type="entry name" value="DIOX_N"/>
</dbReference>
<name>A0ABN9WNY7_9DINO</name>
<evidence type="ECO:0000256" key="1">
    <source>
        <dbReference type="RuleBase" id="RU003682"/>
    </source>
</evidence>
<comment type="caution">
    <text evidence="3">The sequence shown here is derived from an EMBL/GenBank/DDBJ whole genome shotgun (WGS) entry which is preliminary data.</text>
</comment>
<evidence type="ECO:0000313" key="3">
    <source>
        <dbReference type="EMBL" id="CAK0886790.1"/>
    </source>
</evidence>
<keyword evidence="1" id="KW-0408">Iron</keyword>
<dbReference type="Proteomes" id="UP001189429">
    <property type="component" value="Unassembled WGS sequence"/>
</dbReference>